<sequence length="429" mass="48328">MIFKNQYEDIKRMAEDIYHHPELGYKEERTKQKVIAYLKQLNPDIQLEEFSTTGFRTTLGDSSKELHVAFIAELDAVYAPSHMYADKATGAAHNCGHYTQVAIALALYSYLVNSKAYDHFDYKISFIFVPAEEYLDLAYRDELMKQNKITHYGGKPEAMKLGVFDDIDAGICVHAIGGEFAKRTINTNCDLAGFLYKRYTFIGKASHAGFDPFSSVNAYSMSTLFNVAVGLSRQQLKDSEKVRINPIVMNSDMSTNVIPNGITVGTDLRTLSVDYMKEAAGRLDDAAKGSALALQGDVEISTQMGYLPFSQNRYLSSFVKEAFKNTQDIGVLLDEDSISAAGDIGDLSYMLPCIQIGYSGFTGTIHGDDFIDIDPEFIYEIFPRFLAQVFEKMNGALDRTRLYKRSYEEYAQLIQEIICEEEGRHHEEK</sequence>
<dbReference type="GO" id="GO:0046657">
    <property type="term" value="P:folic acid catabolic process"/>
    <property type="evidence" value="ECO:0007669"/>
    <property type="project" value="TreeGrafter"/>
</dbReference>
<reference evidence="1 2" key="1">
    <citation type="submission" date="2020-04" db="EMBL/GenBank/DDBJ databases">
        <title>Paenibacillus algicola sp. nov., a novel marine bacterium producing alginate lyase.</title>
        <authorList>
            <person name="Huang H."/>
        </authorList>
    </citation>
    <scope>NUCLEOTIDE SEQUENCE [LARGE SCALE GENOMIC DNA]</scope>
    <source>
        <strain evidence="1 2">L7-75</strain>
    </source>
</reference>
<dbReference type="RefSeq" id="WP_169502947.1">
    <property type="nucleotide sequence ID" value="NZ_JABBPN010000001.1"/>
</dbReference>
<dbReference type="PANTHER" id="PTHR30575">
    <property type="entry name" value="PEPTIDASE M20"/>
    <property type="match status" value="1"/>
</dbReference>
<dbReference type="GO" id="GO:0016805">
    <property type="term" value="F:dipeptidase activity"/>
    <property type="evidence" value="ECO:0007669"/>
    <property type="project" value="TreeGrafter"/>
</dbReference>
<dbReference type="Pfam" id="PF01546">
    <property type="entry name" value="Peptidase_M20"/>
    <property type="match status" value="1"/>
</dbReference>
<proteinExistence type="predicted"/>
<dbReference type="PANTHER" id="PTHR30575:SF3">
    <property type="entry name" value="PEPTIDASE M20 DIMERISATION DOMAIN-CONTAINING PROTEIN"/>
    <property type="match status" value="1"/>
</dbReference>
<evidence type="ECO:0000313" key="1">
    <source>
        <dbReference type="EMBL" id="NMO94243.1"/>
    </source>
</evidence>
<dbReference type="AlphaFoldDB" id="A0A848M316"/>
<dbReference type="GO" id="GO:0071713">
    <property type="term" value="F:para-aminobenzoyl-glutamate hydrolase activity"/>
    <property type="evidence" value="ECO:0007669"/>
    <property type="project" value="TreeGrafter"/>
</dbReference>
<comment type="caution">
    <text evidence="1">The sequence shown here is derived from an EMBL/GenBank/DDBJ whole genome shotgun (WGS) entry which is preliminary data.</text>
</comment>
<dbReference type="InterPro" id="IPR002933">
    <property type="entry name" value="Peptidase_M20"/>
</dbReference>
<gene>
    <name evidence="1" type="ORF">HII30_00380</name>
</gene>
<keyword evidence="1" id="KW-0378">Hydrolase</keyword>
<accession>A0A848M316</accession>
<dbReference type="SUPFAM" id="SSF55031">
    <property type="entry name" value="Bacterial exopeptidase dimerisation domain"/>
    <property type="match status" value="1"/>
</dbReference>
<dbReference type="InterPro" id="IPR052030">
    <property type="entry name" value="Peptidase_M20/M20A_hydrolases"/>
</dbReference>
<keyword evidence="2" id="KW-1185">Reference proteome</keyword>
<evidence type="ECO:0000313" key="2">
    <source>
        <dbReference type="Proteomes" id="UP000565468"/>
    </source>
</evidence>
<protein>
    <submittedName>
        <fullName evidence="1">Carboxypeptidase</fullName>
    </submittedName>
</protein>
<keyword evidence="1" id="KW-0121">Carboxypeptidase</keyword>
<dbReference type="EMBL" id="JABBPN010000001">
    <property type="protein sequence ID" value="NMO94243.1"/>
    <property type="molecule type" value="Genomic_DNA"/>
</dbReference>
<dbReference type="InterPro" id="IPR036264">
    <property type="entry name" value="Bact_exopeptidase_dim_dom"/>
</dbReference>
<keyword evidence="1" id="KW-0645">Protease</keyword>
<dbReference type="Proteomes" id="UP000565468">
    <property type="component" value="Unassembled WGS sequence"/>
</dbReference>
<dbReference type="SUPFAM" id="SSF53187">
    <property type="entry name" value="Zn-dependent exopeptidases"/>
    <property type="match status" value="1"/>
</dbReference>
<organism evidence="1 2">
    <name type="scientific">Paenibacillus lemnae</name>
    <dbReference type="NCBI Taxonomy" id="1330551"/>
    <lineage>
        <taxon>Bacteria</taxon>
        <taxon>Bacillati</taxon>
        <taxon>Bacillota</taxon>
        <taxon>Bacilli</taxon>
        <taxon>Bacillales</taxon>
        <taxon>Paenibacillaceae</taxon>
        <taxon>Paenibacillus</taxon>
    </lineage>
</organism>
<dbReference type="GO" id="GO:0005737">
    <property type="term" value="C:cytoplasm"/>
    <property type="evidence" value="ECO:0007669"/>
    <property type="project" value="TreeGrafter"/>
</dbReference>
<name>A0A848M316_PAELE</name>
<dbReference type="GO" id="GO:0004180">
    <property type="term" value="F:carboxypeptidase activity"/>
    <property type="evidence" value="ECO:0007669"/>
    <property type="project" value="UniProtKB-KW"/>
</dbReference>
<dbReference type="Gene3D" id="3.40.630.10">
    <property type="entry name" value="Zn peptidases"/>
    <property type="match status" value="1"/>
</dbReference>
<dbReference type="Gene3D" id="3.30.70.360">
    <property type="match status" value="1"/>
</dbReference>